<dbReference type="AlphaFoldDB" id="A0AA36UL45"/>
<dbReference type="GO" id="GO:0005886">
    <property type="term" value="C:plasma membrane"/>
    <property type="evidence" value="ECO:0007669"/>
    <property type="project" value="UniProtKB-SubCell"/>
</dbReference>
<sequence length="176" mass="20111">MQRIDKHFGAFRDTPPLARPLQPLFRRPSTLTRNCNFMDNQTKLRIGGLLVLTTAVLSLIIVLIVDSWPLAILLAVIIVAAAAGGFVWTSRRQQRQFLERLKKFDIDPEKGRINEANLRRMYHSGGQHQKDAITLVCLSQKCSADEAHAMFKKRPTRQEMNQMAAQQARGQKRPHR</sequence>
<name>A0AA36UL45_9NEIS</name>
<dbReference type="InterPro" id="IPR036640">
    <property type="entry name" value="ABC1_TM_sf"/>
</dbReference>
<comment type="subcellular location">
    <subcellularLocation>
        <location evidence="1">Cell membrane</location>
        <topology evidence="1">Multi-pass membrane protein</topology>
    </subcellularLocation>
</comment>
<keyword evidence="3 6" id="KW-1133">Transmembrane helix</keyword>
<keyword evidence="2 6" id="KW-0812">Transmembrane</keyword>
<feature type="compositionally biased region" description="Polar residues" evidence="5">
    <location>
        <begin position="158"/>
        <end position="169"/>
    </location>
</feature>
<proteinExistence type="predicted"/>
<feature type="transmembrane region" description="Helical" evidence="6">
    <location>
        <begin position="46"/>
        <end position="65"/>
    </location>
</feature>
<evidence type="ECO:0000313" key="8">
    <source>
        <dbReference type="Proteomes" id="UP000004982"/>
    </source>
</evidence>
<dbReference type="Proteomes" id="UP000004982">
    <property type="component" value="Unassembled WGS sequence"/>
</dbReference>
<feature type="transmembrane region" description="Helical" evidence="6">
    <location>
        <begin position="71"/>
        <end position="90"/>
    </location>
</feature>
<evidence type="ECO:0000256" key="1">
    <source>
        <dbReference type="ARBA" id="ARBA00004651"/>
    </source>
</evidence>
<protein>
    <submittedName>
        <fullName evidence="7">Uncharacterized protein</fullName>
    </submittedName>
</protein>
<reference evidence="7 8" key="1">
    <citation type="submission" date="2011-05" db="EMBL/GenBank/DDBJ databases">
        <authorList>
            <person name="Muzny D."/>
            <person name="Qin X."/>
            <person name="Deng J."/>
            <person name="Jiang H."/>
            <person name="Liu Y."/>
            <person name="Qu J."/>
            <person name="Song X.-Z."/>
            <person name="Zhang L."/>
            <person name="Thornton R."/>
            <person name="Coyle M."/>
            <person name="Francisco L."/>
            <person name="Jackson L."/>
            <person name="Javaid M."/>
            <person name="Korchina V."/>
            <person name="Kovar C."/>
            <person name="Mata R."/>
            <person name="Mathew T."/>
            <person name="Ngo R."/>
            <person name="Nguyen L."/>
            <person name="Nguyen N."/>
            <person name="Okwuonu G."/>
            <person name="Ongeri F."/>
            <person name="Pham C."/>
            <person name="Simmons D."/>
            <person name="Wilczek-Boney K."/>
            <person name="Hale W."/>
            <person name="Jakkamsetti A."/>
            <person name="Pham P."/>
            <person name="Ruth R."/>
            <person name="San Lucas F."/>
            <person name="Warren J."/>
            <person name="Zhang J."/>
            <person name="Zhao Z."/>
            <person name="Zhou C."/>
            <person name="Zhu D."/>
            <person name="Lee S."/>
            <person name="Bess C."/>
            <person name="Blankenburg K."/>
            <person name="Forbes L."/>
            <person name="Fu Q."/>
            <person name="Gubbala S."/>
            <person name="Hirani K."/>
            <person name="Jayaseelan J.C."/>
            <person name="Lara F."/>
            <person name="Munidasa M."/>
            <person name="Palculict T."/>
            <person name="Patil S."/>
            <person name="Pu L.-L."/>
            <person name="Saada N."/>
            <person name="Tang L."/>
            <person name="Weissenberger G."/>
            <person name="Zhu Y."/>
            <person name="Hemphill L."/>
            <person name="Shang Y."/>
            <person name="Youmans B."/>
            <person name="Ayvaz T."/>
            <person name="Ross M."/>
            <person name="Santibanez J."/>
            <person name="Aqrawi P."/>
            <person name="Gross S."/>
            <person name="Joshi V."/>
            <person name="Fowler G."/>
            <person name="Nazareth L."/>
            <person name="Reid J."/>
            <person name="Worley K."/>
            <person name="Petrosino J."/>
            <person name="Highlander S."/>
            <person name="Gibbs R."/>
        </authorList>
    </citation>
    <scope>NUCLEOTIDE SEQUENCE [LARGE SCALE GENOMIC DNA]</scope>
    <source>
        <strain evidence="7 8">ATCC 33926</strain>
    </source>
</reference>
<keyword evidence="4 6" id="KW-0472">Membrane</keyword>
<evidence type="ECO:0000313" key="7">
    <source>
        <dbReference type="EMBL" id="EGQ78038.1"/>
    </source>
</evidence>
<evidence type="ECO:0000256" key="4">
    <source>
        <dbReference type="ARBA" id="ARBA00023136"/>
    </source>
</evidence>
<comment type="caution">
    <text evidence="7">The sequence shown here is derived from an EMBL/GenBank/DDBJ whole genome shotgun (WGS) entry which is preliminary data.</text>
</comment>
<dbReference type="GO" id="GO:0005524">
    <property type="term" value="F:ATP binding"/>
    <property type="evidence" value="ECO:0007669"/>
    <property type="project" value="InterPro"/>
</dbReference>
<evidence type="ECO:0000256" key="6">
    <source>
        <dbReference type="SAM" id="Phobius"/>
    </source>
</evidence>
<evidence type="ECO:0000256" key="3">
    <source>
        <dbReference type="ARBA" id="ARBA00022989"/>
    </source>
</evidence>
<gene>
    <name evidence="7" type="ORF">HMPREF9418_0527</name>
</gene>
<accession>A0AA36UL45</accession>
<feature type="region of interest" description="Disordered" evidence="5">
    <location>
        <begin position="155"/>
        <end position="176"/>
    </location>
</feature>
<evidence type="ECO:0000256" key="5">
    <source>
        <dbReference type="SAM" id="MobiDB-lite"/>
    </source>
</evidence>
<organism evidence="7 8">
    <name type="scientific">Neisseria macacae ATCC 33926</name>
    <dbReference type="NCBI Taxonomy" id="997348"/>
    <lineage>
        <taxon>Bacteria</taxon>
        <taxon>Pseudomonadati</taxon>
        <taxon>Pseudomonadota</taxon>
        <taxon>Betaproteobacteria</taxon>
        <taxon>Neisseriales</taxon>
        <taxon>Neisseriaceae</taxon>
        <taxon>Neisseria</taxon>
    </lineage>
</organism>
<dbReference type="SUPFAM" id="SSF90123">
    <property type="entry name" value="ABC transporter transmembrane region"/>
    <property type="match status" value="1"/>
</dbReference>
<evidence type="ECO:0000256" key="2">
    <source>
        <dbReference type="ARBA" id="ARBA00022692"/>
    </source>
</evidence>
<dbReference type="EMBL" id="AFQE01000025">
    <property type="protein sequence ID" value="EGQ78038.1"/>
    <property type="molecule type" value="Genomic_DNA"/>
</dbReference>